<dbReference type="InterPro" id="IPR053149">
    <property type="entry name" value="TPK"/>
</dbReference>
<keyword evidence="4" id="KW-0067">ATP-binding</keyword>
<dbReference type="InterPro" id="IPR007371">
    <property type="entry name" value="TPK_catalytic"/>
</dbReference>
<evidence type="ECO:0000256" key="5">
    <source>
        <dbReference type="NCBIfam" id="TIGR01378"/>
    </source>
</evidence>
<feature type="domain" description="Thiamin pyrophosphokinase thiamin-binding" evidence="6">
    <location>
        <begin position="137"/>
        <end position="203"/>
    </location>
</feature>
<dbReference type="AlphaFoldDB" id="A0A2D3NT38"/>
<dbReference type="Pfam" id="PF04263">
    <property type="entry name" value="TPK_catalytic"/>
    <property type="match status" value="1"/>
</dbReference>
<accession>A0A2D3NT38</accession>
<dbReference type="Proteomes" id="UP000230056">
    <property type="component" value="Chromosome"/>
</dbReference>
<dbReference type="SMART" id="SM00983">
    <property type="entry name" value="TPK_B1_binding"/>
    <property type="match status" value="1"/>
</dbReference>
<dbReference type="PANTHER" id="PTHR41299:SF1">
    <property type="entry name" value="THIAMINE PYROPHOSPHOKINASE"/>
    <property type="match status" value="1"/>
</dbReference>
<proteinExistence type="predicted"/>
<dbReference type="EC" id="2.7.6.2" evidence="5"/>
<evidence type="ECO:0000256" key="2">
    <source>
        <dbReference type="ARBA" id="ARBA00022741"/>
    </source>
</evidence>
<dbReference type="PANTHER" id="PTHR41299">
    <property type="entry name" value="THIAMINE PYROPHOSPHOKINASE"/>
    <property type="match status" value="1"/>
</dbReference>
<dbReference type="CDD" id="cd07995">
    <property type="entry name" value="TPK"/>
    <property type="match status" value="1"/>
</dbReference>
<dbReference type="RefSeq" id="WP_100024282.1">
    <property type="nucleotide sequence ID" value="NZ_CP024699.1"/>
</dbReference>
<keyword evidence="1" id="KW-0808">Transferase</keyword>
<evidence type="ECO:0000256" key="3">
    <source>
        <dbReference type="ARBA" id="ARBA00022777"/>
    </source>
</evidence>
<dbReference type="GO" id="GO:0005524">
    <property type="term" value="F:ATP binding"/>
    <property type="evidence" value="ECO:0007669"/>
    <property type="project" value="UniProtKB-KW"/>
</dbReference>
<organism evidence="7 8">
    <name type="scientific">Fusobacterium pseudoperiodonticum</name>
    <dbReference type="NCBI Taxonomy" id="2663009"/>
    <lineage>
        <taxon>Bacteria</taxon>
        <taxon>Fusobacteriati</taxon>
        <taxon>Fusobacteriota</taxon>
        <taxon>Fusobacteriia</taxon>
        <taxon>Fusobacteriales</taxon>
        <taxon>Fusobacteriaceae</taxon>
        <taxon>Fusobacterium</taxon>
    </lineage>
</organism>
<evidence type="ECO:0000313" key="8">
    <source>
        <dbReference type="Proteomes" id="UP000230056"/>
    </source>
</evidence>
<dbReference type="Gene3D" id="3.40.50.10240">
    <property type="entry name" value="Thiamin pyrophosphokinase, catalytic domain"/>
    <property type="match status" value="1"/>
</dbReference>
<dbReference type="GO" id="GO:0006772">
    <property type="term" value="P:thiamine metabolic process"/>
    <property type="evidence" value="ECO:0007669"/>
    <property type="project" value="UniProtKB-UniRule"/>
</dbReference>
<dbReference type="SUPFAM" id="SSF63862">
    <property type="entry name" value="Thiamin pyrophosphokinase, substrate-binding domain"/>
    <property type="match status" value="1"/>
</dbReference>
<evidence type="ECO:0000259" key="6">
    <source>
        <dbReference type="SMART" id="SM00983"/>
    </source>
</evidence>
<evidence type="ECO:0000256" key="4">
    <source>
        <dbReference type="ARBA" id="ARBA00022840"/>
    </source>
</evidence>
<evidence type="ECO:0000313" key="7">
    <source>
        <dbReference type="EMBL" id="ATV58591.1"/>
    </source>
</evidence>
<dbReference type="InterPro" id="IPR036371">
    <property type="entry name" value="TPK_B1-bd_sf"/>
</dbReference>
<sequence>MKVAYLFFNGQLRGSKKFYSNLIEKQKGDIYCADGGANIAYQLNLIPKEIYGDLDSIKDEVKDFYAKKNVKFIKFNVEKDYTDSELVLNEIEKKYDKIYAIAALGGSIDHELTNINLLNRYSNLIFVSQKEKMFKIEKSYNFSNMRNKKVSFIIFSDKVKDLTLKGFKYDVENLDLTKGETRCVSNIIEKNEASLTLKNGALLCVVK</sequence>
<dbReference type="InterPro" id="IPR036759">
    <property type="entry name" value="TPK_catalytic_sf"/>
</dbReference>
<name>A0A2D3NT38_9FUSO</name>
<dbReference type="InterPro" id="IPR006282">
    <property type="entry name" value="Thi_PPkinase"/>
</dbReference>
<dbReference type="SUPFAM" id="SSF63999">
    <property type="entry name" value="Thiamin pyrophosphokinase, catalytic domain"/>
    <property type="match status" value="1"/>
</dbReference>
<dbReference type="NCBIfam" id="TIGR01378">
    <property type="entry name" value="thi_PPkinase"/>
    <property type="match status" value="1"/>
</dbReference>
<dbReference type="GO" id="GO:0004788">
    <property type="term" value="F:thiamine diphosphokinase activity"/>
    <property type="evidence" value="ECO:0007669"/>
    <property type="project" value="UniProtKB-UniRule"/>
</dbReference>
<keyword evidence="2" id="KW-0547">Nucleotide-binding</keyword>
<keyword evidence="3 7" id="KW-0418">Kinase</keyword>
<dbReference type="InterPro" id="IPR007373">
    <property type="entry name" value="Thiamin_PyroPKinase_B1-bd"/>
</dbReference>
<reference evidence="7 8" key="1">
    <citation type="submission" date="2017-11" db="EMBL/GenBank/DDBJ databases">
        <title>Genome sequencing of Fusobacterium periodonticum KCOM 1261.</title>
        <authorList>
            <person name="Kook J.-K."/>
            <person name="Park S.-N."/>
            <person name="Lim Y.K."/>
        </authorList>
    </citation>
    <scope>NUCLEOTIDE SEQUENCE [LARGE SCALE GENOMIC DNA]</scope>
    <source>
        <strain evidence="7 8">KCOM 1261</strain>
    </source>
</reference>
<dbReference type="GO" id="GO:0009229">
    <property type="term" value="P:thiamine diphosphate biosynthetic process"/>
    <property type="evidence" value="ECO:0007669"/>
    <property type="project" value="InterPro"/>
</dbReference>
<dbReference type="GO" id="GO:0030975">
    <property type="term" value="F:thiamine binding"/>
    <property type="evidence" value="ECO:0007669"/>
    <property type="project" value="InterPro"/>
</dbReference>
<protein>
    <recommendedName>
        <fullName evidence="5">Thiamine diphosphokinase</fullName>
        <ecNumber evidence="5">2.7.6.2</ecNumber>
    </recommendedName>
</protein>
<gene>
    <name evidence="7" type="ORF">CTM72_01805</name>
</gene>
<dbReference type="EMBL" id="CP024699">
    <property type="protein sequence ID" value="ATV58591.1"/>
    <property type="molecule type" value="Genomic_DNA"/>
</dbReference>
<dbReference type="Pfam" id="PF04265">
    <property type="entry name" value="TPK_B1_binding"/>
    <property type="match status" value="1"/>
</dbReference>
<evidence type="ECO:0000256" key="1">
    <source>
        <dbReference type="ARBA" id="ARBA00022679"/>
    </source>
</evidence>
<dbReference type="GO" id="GO:0016301">
    <property type="term" value="F:kinase activity"/>
    <property type="evidence" value="ECO:0007669"/>
    <property type="project" value="UniProtKB-KW"/>
</dbReference>